<comment type="caution">
    <text evidence="2">The sequence shown here is derived from an EMBL/GenBank/DDBJ whole genome shotgun (WGS) entry which is preliminary data.</text>
</comment>
<dbReference type="OrthoDB" id="8005167at2"/>
<gene>
    <name evidence="2" type="ORF">GGR93_001463</name>
</gene>
<dbReference type="Proteomes" id="UP000565745">
    <property type="component" value="Unassembled WGS sequence"/>
</dbReference>
<feature type="domain" description="YjiS-like" evidence="1">
    <location>
        <begin position="34"/>
        <end position="65"/>
    </location>
</feature>
<evidence type="ECO:0000313" key="3">
    <source>
        <dbReference type="Proteomes" id="UP000565745"/>
    </source>
</evidence>
<dbReference type="Pfam" id="PF06568">
    <property type="entry name" value="YjiS-like"/>
    <property type="match status" value="1"/>
</dbReference>
<dbReference type="InterPro" id="IPR009506">
    <property type="entry name" value="YjiS-like"/>
</dbReference>
<name>A0A7W6Q324_9RHOB</name>
<evidence type="ECO:0000259" key="1">
    <source>
        <dbReference type="Pfam" id="PF06568"/>
    </source>
</evidence>
<protein>
    <submittedName>
        <fullName evidence="2">Uncharacterized protein YjiS (DUF1127 family)</fullName>
    </submittedName>
</protein>
<proteinExistence type="predicted"/>
<organism evidence="2 3">
    <name type="scientific">Sulfitobacter noctilucicola</name>
    <dbReference type="NCBI Taxonomy" id="1342301"/>
    <lineage>
        <taxon>Bacteria</taxon>
        <taxon>Pseudomonadati</taxon>
        <taxon>Pseudomonadota</taxon>
        <taxon>Alphaproteobacteria</taxon>
        <taxon>Rhodobacterales</taxon>
        <taxon>Roseobacteraceae</taxon>
        <taxon>Sulfitobacter</taxon>
    </lineage>
</organism>
<evidence type="ECO:0000313" key="2">
    <source>
        <dbReference type="EMBL" id="MBB4173690.1"/>
    </source>
</evidence>
<reference evidence="2 3" key="1">
    <citation type="submission" date="2020-08" db="EMBL/GenBank/DDBJ databases">
        <title>Genomic Encyclopedia of Type Strains, Phase IV (KMG-IV): sequencing the most valuable type-strain genomes for metagenomic binning, comparative biology and taxonomic classification.</title>
        <authorList>
            <person name="Goeker M."/>
        </authorList>
    </citation>
    <scope>NUCLEOTIDE SEQUENCE [LARGE SCALE GENOMIC DNA]</scope>
    <source>
        <strain evidence="2 3">DSM 101015</strain>
    </source>
</reference>
<dbReference type="RefSeq" id="WP_025057487.1">
    <property type="nucleotide sequence ID" value="NZ_JACIFU010000002.1"/>
</dbReference>
<dbReference type="AlphaFoldDB" id="A0A7W6Q324"/>
<sequence length="76" mass="8590">MTHARLIQTDTFSIQTRPGTPVAAVIAVKFAILVTKWAARRQTRLALAQLEPWQLADVGLTPDEAITESRRVFWQM</sequence>
<accession>A0A7W6Q324</accession>
<keyword evidence="3" id="KW-1185">Reference proteome</keyword>
<dbReference type="EMBL" id="JACIFU010000002">
    <property type="protein sequence ID" value="MBB4173690.1"/>
    <property type="molecule type" value="Genomic_DNA"/>
</dbReference>